<reference evidence="8" key="1">
    <citation type="submission" date="2015-09" db="EMBL/GenBank/DDBJ databases">
        <authorList>
            <person name="Rodrigo-Torres L."/>
            <person name="Arahal D.R."/>
        </authorList>
    </citation>
    <scope>NUCLEOTIDE SEQUENCE [LARGE SCALE GENOMIC DNA]</scope>
    <source>
        <strain evidence="8">CECT 5091</strain>
    </source>
</reference>
<sequence>MRILKEPLLHFILIGAAIFGWFAIVGPKNENDEPGDAIVIDDADVAFLVTRFETTWKRPPQEDEKKALIDAMVREEILVREARKLGLDRGDQVVRARLAQKMDFLADAIAISVDPEDSVLEAYVAANPARFTIPPQLAFEQVFLGAQPVSEQVDTALAALQSGADWSEIGIQSLMPRSMPPSAPKVVDTTFGPGFSAALANLEAGIWTGPIPSGYGQHLVRITETYPESMPPLADIREAALVAWRRDMAKELAQAHYQSLAAQYRVEIPEGSE</sequence>
<feature type="domain" description="PpiC" evidence="6">
    <location>
        <begin position="116"/>
        <end position="238"/>
    </location>
</feature>
<keyword evidence="8" id="KW-1185">Reference proteome</keyword>
<dbReference type="STRING" id="1715692.RUE5091_04096"/>
<dbReference type="EC" id="5.2.1.8" evidence="3"/>
<dbReference type="AlphaFoldDB" id="A0A0P1IJQ3"/>
<dbReference type="OrthoDB" id="196786at2"/>
<evidence type="ECO:0000256" key="1">
    <source>
        <dbReference type="ARBA" id="ARBA00000971"/>
    </source>
</evidence>
<dbReference type="GO" id="GO:0003755">
    <property type="term" value="F:peptidyl-prolyl cis-trans isomerase activity"/>
    <property type="evidence" value="ECO:0007669"/>
    <property type="project" value="UniProtKB-KW"/>
</dbReference>
<gene>
    <name evidence="7" type="ORF">RUE5091_04096</name>
</gene>
<feature type="transmembrane region" description="Helical" evidence="5">
    <location>
        <begin position="7"/>
        <end position="24"/>
    </location>
</feature>
<keyword evidence="4" id="KW-0697">Rotamase</keyword>
<protein>
    <recommendedName>
        <fullName evidence="3">peptidylprolyl isomerase</fullName>
        <ecNumber evidence="3">5.2.1.8</ecNumber>
    </recommendedName>
</protein>
<evidence type="ECO:0000313" key="8">
    <source>
        <dbReference type="Proteomes" id="UP000051260"/>
    </source>
</evidence>
<evidence type="ECO:0000256" key="2">
    <source>
        <dbReference type="ARBA" id="ARBA00007656"/>
    </source>
</evidence>
<dbReference type="InterPro" id="IPR000297">
    <property type="entry name" value="PPIase_PpiC"/>
</dbReference>
<accession>A0A0P1IJQ3</accession>
<dbReference type="RefSeq" id="WP_058283718.1">
    <property type="nucleotide sequence ID" value="NZ_CYUD01000017.1"/>
</dbReference>
<keyword evidence="4" id="KW-0413">Isomerase</keyword>
<keyword evidence="5" id="KW-1133">Transmembrane helix</keyword>
<dbReference type="EMBL" id="CYUD01000017">
    <property type="protein sequence ID" value="CUK17285.1"/>
    <property type="molecule type" value="Genomic_DNA"/>
</dbReference>
<comment type="similarity">
    <text evidence="2">Belongs to the PpiC/parvulin rotamase family.</text>
</comment>
<proteinExistence type="inferred from homology"/>
<evidence type="ECO:0000256" key="3">
    <source>
        <dbReference type="ARBA" id="ARBA00013194"/>
    </source>
</evidence>
<evidence type="ECO:0000256" key="4">
    <source>
        <dbReference type="ARBA" id="ARBA00023110"/>
    </source>
</evidence>
<evidence type="ECO:0000259" key="6">
    <source>
        <dbReference type="Pfam" id="PF13145"/>
    </source>
</evidence>
<organism evidence="7 8">
    <name type="scientific">Ruegeria denitrificans</name>
    <dbReference type="NCBI Taxonomy" id="1715692"/>
    <lineage>
        <taxon>Bacteria</taxon>
        <taxon>Pseudomonadati</taxon>
        <taxon>Pseudomonadota</taxon>
        <taxon>Alphaproteobacteria</taxon>
        <taxon>Rhodobacterales</taxon>
        <taxon>Roseobacteraceae</taxon>
        <taxon>Ruegeria</taxon>
    </lineage>
</organism>
<keyword evidence="5" id="KW-0812">Transmembrane</keyword>
<comment type="catalytic activity">
    <reaction evidence="1">
        <text>[protein]-peptidylproline (omega=180) = [protein]-peptidylproline (omega=0)</text>
        <dbReference type="Rhea" id="RHEA:16237"/>
        <dbReference type="Rhea" id="RHEA-COMP:10747"/>
        <dbReference type="Rhea" id="RHEA-COMP:10748"/>
        <dbReference type="ChEBI" id="CHEBI:83833"/>
        <dbReference type="ChEBI" id="CHEBI:83834"/>
        <dbReference type="EC" id="5.2.1.8"/>
    </reaction>
</comment>
<evidence type="ECO:0000313" key="7">
    <source>
        <dbReference type="EMBL" id="CUK17285.1"/>
    </source>
</evidence>
<name>A0A0P1IJQ3_9RHOB</name>
<dbReference type="Proteomes" id="UP000051260">
    <property type="component" value="Unassembled WGS sequence"/>
</dbReference>
<keyword evidence="5" id="KW-0472">Membrane</keyword>
<dbReference type="InterPro" id="IPR050245">
    <property type="entry name" value="PrsA_foldase"/>
</dbReference>
<dbReference type="SUPFAM" id="SSF54534">
    <property type="entry name" value="FKBP-like"/>
    <property type="match status" value="1"/>
</dbReference>
<dbReference type="PANTHER" id="PTHR47245">
    <property type="entry name" value="PEPTIDYLPROLYL ISOMERASE"/>
    <property type="match status" value="1"/>
</dbReference>
<dbReference type="PANTHER" id="PTHR47245:SF2">
    <property type="entry name" value="PEPTIDYL-PROLYL CIS-TRANS ISOMERASE HP_0175-RELATED"/>
    <property type="match status" value="1"/>
</dbReference>
<evidence type="ECO:0000256" key="5">
    <source>
        <dbReference type="SAM" id="Phobius"/>
    </source>
</evidence>
<dbReference type="Pfam" id="PF13145">
    <property type="entry name" value="Rotamase_2"/>
    <property type="match status" value="1"/>
</dbReference>